<dbReference type="Pfam" id="PF01966">
    <property type="entry name" value="HD"/>
    <property type="match status" value="1"/>
</dbReference>
<dbReference type="Proteomes" id="UP000769766">
    <property type="component" value="Unassembled WGS sequence"/>
</dbReference>
<reference evidence="2" key="1">
    <citation type="submission" date="2020-07" db="EMBL/GenBank/DDBJ databases">
        <title>Huge and variable diversity of episymbiotic CPR bacteria and DPANN archaea in groundwater ecosystems.</title>
        <authorList>
            <person name="He C.Y."/>
            <person name="Keren R."/>
            <person name="Whittaker M."/>
            <person name="Farag I.F."/>
            <person name="Doudna J."/>
            <person name="Cate J.H.D."/>
            <person name="Banfield J.F."/>
        </authorList>
    </citation>
    <scope>NUCLEOTIDE SEQUENCE</scope>
    <source>
        <strain evidence="2">NC_groundwater_672_Ag_B-0.1um_62_36</strain>
    </source>
</reference>
<comment type="caution">
    <text evidence="2">The sequence shown here is derived from an EMBL/GenBank/DDBJ whole genome shotgun (WGS) entry which is preliminary data.</text>
</comment>
<dbReference type="SMART" id="SM00471">
    <property type="entry name" value="HDc"/>
    <property type="match status" value="1"/>
</dbReference>
<dbReference type="CDD" id="cd00077">
    <property type="entry name" value="HDc"/>
    <property type="match status" value="1"/>
</dbReference>
<feature type="domain" description="HD/PDEase" evidence="1">
    <location>
        <begin position="26"/>
        <end position="184"/>
    </location>
</feature>
<organism evidence="2 3">
    <name type="scientific">Tectimicrobiota bacterium</name>
    <dbReference type="NCBI Taxonomy" id="2528274"/>
    <lineage>
        <taxon>Bacteria</taxon>
        <taxon>Pseudomonadati</taxon>
        <taxon>Nitrospinota/Tectimicrobiota group</taxon>
        <taxon>Candidatus Tectimicrobiota</taxon>
    </lineage>
</organism>
<evidence type="ECO:0000313" key="2">
    <source>
        <dbReference type="EMBL" id="MBI2876508.1"/>
    </source>
</evidence>
<evidence type="ECO:0000259" key="1">
    <source>
        <dbReference type="SMART" id="SM00471"/>
    </source>
</evidence>
<gene>
    <name evidence="2" type="ORF">HYY20_06470</name>
</gene>
<dbReference type="InterPro" id="IPR003607">
    <property type="entry name" value="HD/PDEase_dom"/>
</dbReference>
<dbReference type="InterPro" id="IPR006674">
    <property type="entry name" value="HD_domain"/>
</dbReference>
<proteinExistence type="predicted"/>
<evidence type="ECO:0000313" key="3">
    <source>
        <dbReference type="Proteomes" id="UP000769766"/>
    </source>
</evidence>
<name>A0A932FWH8_UNCTE</name>
<dbReference type="AlphaFoldDB" id="A0A932FWH8"/>
<sequence length="237" mass="27058">MDSKLKRLADLGVVRAGIGLYQNEFHKFDVYQHTLQCVENLVGMGAHPDLLAAGYLHDIGKPRLAVPLIQNGQVVTDAEGHPLHDFKPGHEELGREMVLLLPEEIFEELGLNQKVVAEIVGCHYLPMTQFKKLKHLSSKEGLRRFYEDFHQILDQAPARREDIVDICVADALAKGTSDPHRPVLKALRDFLVDKKDNFEELYQFWKVYEKHVKTNRVLEMKQTVILPESLADNEEEG</sequence>
<dbReference type="EMBL" id="JACPRF010000197">
    <property type="protein sequence ID" value="MBI2876508.1"/>
    <property type="molecule type" value="Genomic_DNA"/>
</dbReference>
<dbReference type="SUPFAM" id="SSF109604">
    <property type="entry name" value="HD-domain/PDEase-like"/>
    <property type="match status" value="1"/>
</dbReference>
<accession>A0A932FWH8</accession>
<protein>
    <submittedName>
        <fullName evidence="2">HD domain-containing protein</fullName>
    </submittedName>
</protein>
<dbReference type="Gene3D" id="1.10.3210.10">
    <property type="entry name" value="Hypothetical protein af1432"/>
    <property type="match status" value="1"/>
</dbReference>